<name>A0A7M1RU17_9CAUD</name>
<keyword evidence="2" id="KW-1185">Reference proteome</keyword>
<dbReference type="GeneID" id="65132030"/>
<proteinExistence type="predicted"/>
<dbReference type="KEGG" id="vg:65132030"/>
<reference evidence="1 2" key="1">
    <citation type="submission" date="2020-07" db="EMBL/GenBank/DDBJ databases">
        <title>Taxonomic proposal: Crassvirales, a new order of highly abundant and diverse bacterial viruses.</title>
        <authorList>
            <person name="Shkoporov A.N."/>
            <person name="Stockdale S.R."/>
            <person name="Guerin E."/>
            <person name="Ross R.P."/>
            <person name="Hill C."/>
        </authorList>
    </citation>
    <scope>NUCLEOTIDE SEQUENCE [LARGE SCALE GENOMIC DNA]</scope>
</reference>
<dbReference type="EMBL" id="MT774411">
    <property type="protein sequence ID" value="QOR57893.1"/>
    <property type="molecule type" value="Genomic_DNA"/>
</dbReference>
<evidence type="ECO:0000313" key="1">
    <source>
        <dbReference type="EMBL" id="QOR57893.1"/>
    </source>
</evidence>
<organism evidence="1 2">
    <name type="scientific">uncultured phage cr273_1</name>
    <dbReference type="NCBI Taxonomy" id="2772095"/>
    <lineage>
        <taxon>Viruses</taxon>
        <taxon>Duplodnaviria</taxon>
        <taxon>Heunggongvirae</taxon>
        <taxon>Uroviricota</taxon>
        <taxon>Caudoviricetes</taxon>
        <taxon>Crassvirales</taxon>
        <taxon>Suoliviridae</taxon>
        <taxon>Oafivirinae</taxon>
        <taxon>Buhlduvirus</taxon>
        <taxon>Buhlduvirus animalis</taxon>
    </lineage>
</organism>
<accession>A0A7M1RU17</accession>
<sequence length="374" mass="44661">MLRDRCPEVVNFALKWCKAKERWINHVYDCFVSIVGDEVLENGTIKSTKKDNKKQVTRALLGLKKGKPRFFDFHKTIDWENLTDEEQFYWDWVDNWVDWFSVNYAYIENMYSISRKTGKYEEDSFIKEMSTKYFPDYSDDEGKKLAKFLISCIEGNTKLIMYGVFSNYLVSRYSRRNESTIESALDHMRELTTAKSKFEYDPVLSDHHVVCISPLTKDEYFTDCDYIYECLTNHHLMLLIRWINKNIVLRCSESVYSTNVRLRIATCMLNKLEEANFVSKRHALWFHEILVANIADLRNSLLDDMLPFLQYRGYRQFMLSQERNLISPLKQLVSEHRYVRLITTLVYLAYCLFDYENPTYYPRGDWDNQKSPSR</sequence>
<dbReference type="RefSeq" id="YP_010113533.1">
    <property type="nucleotide sequence ID" value="NC_055904.1"/>
</dbReference>
<protein>
    <submittedName>
        <fullName evidence="1">Uncharacterized protein</fullName>
    </submittedName>
</protein>
<dbReference type="Proteomes" id="UP000593824">
    <property type="component" value="Segment"/>
</dbReference>
<evidence type="ECO:0000313" key="2">
    <source>
        <dbReference type="Proteomes" id="UP000593824"/>
    </source>
</evidence>